<evidence type="ECO:0000256" key="2">
    <source>
        <dbReference type="ARBA" id="ARBA00022448"/>
    </source>
</evidence>
<dbReference type="InterPro" id="IPR008969">
    <property type="entry name" value="CarboxyPept-like_regulatory"/>
</dbReference>
<dbReference type="PANTHER" id="PTHR30069">
    <property type="entry name" value="TONB-DEPENDENT OUTER MEMBRANE RECEPTOR"/>
    <property type="match status" value="1"/>
</dbReference>
<gene>
    <name evidence="10" type="ORF">SAMN05443244_0163</name>
</gene>
<dbReference type="InterPro" id="IPR036942">
    <property type="entry name" value="Beta-barrel_TonB_sf"/>
</dbReference>
<keyword evidence="10" id="KW-0645">Protease</keyword>
<dbReference type="RefSeq" id="WP_074651909.1">
    <property type="nucleotide sequence ID" value="NZ_FNSD01000001.1"/>
</dbReference>
<dbReference type="GO" id="GO:0044718">
    <property type="term" value="P:siderophore transmembrane transport"/>
    <property type="evidence" value="ECO:0007669"/>
    <property type="project" value="TreeGrafter"/>
</dbReference>
<evidence type="ECO:0000259" key="9">
    <source>
        <dbReference type="Pfam" id="PF25183"/>
    </source>
</evidence>
<feature type="compositionally biased region" description="Polar residues" evidence="7">
    <location>
        <begin position="179"/>
        <end position="189"/>
    </location>
</feature>
<dbReference type="SUPFAM" id="SSF49464">
    <property type="entry name" value="Carboxypeptidase regulatory domain-like"/>
    <property type="match status" value="1"/>
</dbReference>
<evidence type="ECO:0000256" key="8">
    <source>
        <dbReference type="SAM" id="SignalP"/>
    </source>
</evidence>
<dbReference type="EMBL" id="FNSD01000001">
    <property type="protein sequence ID" value="SEB38558.1"/>
    <property type="molecule type" value="Genomic_DNA"/>
</dbReference>
<keyword evidence="2" id="KW-0813">Transport</keyword>
<evidence type="ECO:0000256" key="4">
    <source>
        <dbReference type="ARBA" id="ARBA00022692"/>
    </source>
</evidence>
<evidence type="ECO:0000256" key="6">
    <source>
        <dbReference type="ARBA" id="ARBA00023237"/>
    </source>
</evidence>
<sequence>MKSKSPRNMRHRFPAGAKFLLPLALACTGTASAQFRASISGTVSDASGAVVPGATVTLTDLQTNRVLTTTSNDSGSYSFNGLAPDHYKISVVLAGFTSKELSNLSITPDAPNSVNVQLAIASQNTTVDVTSNSTPVLDTASATIGGTVTENQIQHLPTAGRDVFQLTQLAPGVFGDGSQAASGTSNANLPGTAGPGAASRSNGIFQTENAPQANANGGQNGNNSISIDGVSTVSAVWGGASIITPSEDSVGSVRVVSNGYDAENGRFSGAQIQVNSKTGTNQFHGSLFLRANRPGLNAYQRYNGTGTFNPGTPAQRGLLRDATRSNQFGGSIGGPILRDRLFFFFNYETQRDSTSVPATGWFETPQFAALAASGSIASTYLNFAGNAPVNATQINQSCATAGFQEGVNCRTVGGALNLGSPIAGARGTQDTTWTSTSNPGVGGGLTNTPTIAQYSFTNPTVQIGQQYNGRLDGDVTKKDHLAFAIYWVPLSRTNQGGPGRVYDLFHHNQINDAYTVIWNHVFSPNLLNEARGNDAGYRWNEVSSNPQAPFGLPTSTVDTLGSNNISVGYYGAPGPSVLNQHTYNYKDVATWTTGNHIVKFGGEATRLYYLNNPTYTARPAYNFYNMWTFLNDAPHAESGSFLSATGTPGTNRQDERTTIWGFFAQDDWKVTPNLTLNMGLRWSYFGPLNSKQNNIGVVQFGQGSAMYTGMTVRTGGPLSQAQKTNFGPQFGFAWNPDALRHHMVLRGGYGLNFNQNEIAIQGNSGNNPPYILNASYNNSRIVNGVATTDPNIVYAVAGDPSSLFGYPSNPHAVGGYNAANLPTAGGASIVAYPGTVPTIYTQHFSLDSQFELPMGIVATVGYQGSLTRHLILQSQAYVRTYTQGYAVNPLVSNLAYFTNTGTANNNQLLASVRKQMSHGFSIDASFQWAKTMDQGSSPYYIDSYSFNPMLAYGRSDYNFGKAAKVFGMWQPNFFKGHGFAHTLGDGWTVTGIYNIHTGFPFTPTYNVPGGNLYYGTSGYTTLRPTFYTGTGGKDHSVNAMKQTGTTNVNFPRAGAGQPYFGVPTTGIPSTGSAYGLPSLPGVARNSLDGPRYQDLDASISKNFALPGSRFFGESTGLEFRMDAFNVLNITNLSPGSVVTDITSANFGTYNQGLAGRIVNLQARFSF</sequence>
<evidence type="ECO:0000256" key="1">
    <source>
        <dbReference type="ARBA" id="ARBA00004571"/>
    </source>
</evidence>
<feature type="signal peptide" evidence="8">
    <location>
        <begin position="1"/>
        <end position="33"/>
    </location>
</feature>
<feature type="chain" id="PRO_5010332730" evidence="8">
    <location>
        <begin position="34"/>
        <end position="1166"/>
    </location>
</feature>
<dbReference type="InterPro" id="IPR057601">
    <property type="entry name" value="Oar-like_b-barrel"/>
</dbReference>
<dbReference type="SUPFAM" id="SSF56935">
    <property type="entry name" value="Porins"/>
    <property type="match status" value="1"/>
</dbReference>
<organism evidence="10 11">
    <name type="scientific">Terriglobus roseus</name>
    <dbReference type="NCBI Taxonomy" id="392734"/>
    <lineage>
        <taxon>Bacteria</taxon>
        <taxon>Pseudomonadati</taxon>
        <taxon>Acidobacteriota</taxon>
        <taxon>Terriglobia</taxon>
        <taxon>Terriglobales</taxon>
        <taxon>Acidobacteriaceae</taxon>
        <taxon>Terriglobus</taxon>
    </lineage>
</organism>
<keyword evidence="3" id="KW-1134">Transmembrane beta strand</keyword>
<keyword evidence="6" id="KW-0998">Cell outer membrane</keyword>
<dbReference type="InterPro" id="IPR039426">
    <property type="entry name" value="TonB-dep_rcpt-like"/>
</dbReference>
<dbReference type="Gene3D" id="2.60.40.1120">
    <property type="entry name" value="Carboxypeptidase-like, regulatory domain"/>
    <property type="match status" value="1"/>
</dbReference>
<dbReference type="Proteomes" id="UP000182409">
    <property type="component" value="Unassembled WGS sequence"/>
</dbReference>
<protein>
    <submittedName>
        <fullName evidence="10">Carboxypeptidase regulatory-like domain-containing protein</fullName>
    </submittedName>
</protein>
<keyword evidence="8" id="KW-0732">Signal</keyword>
<dbReference type="OrthoDB" id="97893at2"/>
<proteinExistence type="predicted"/>
<keyword evidence="4" id="KW-0812">Transmembrane</keyword>
<dbReference type="GO" id="GO:0009279">
    <property type="term" value="C:cell outer membrane"/>
    <property type="evidence" value="ECO:0007669"/>
    <property type="project" value="UniProtKB-SubCell"/>
</dbReference>
<dbReference type="GO" id="GO:0004180">
    <property type="term" value="F:carboxypeptidase activity"/>
    <property type="evidence" value="ECO:0007669"/>
    <property type="project" value="UniProtKB-KW"/>
</dbReference>
<keyword evidence="5" id="KW-0472">Membrane</keyword>
<dbReference type="Pfam" id="PF25183">
    <property type="entry name" value="OMP_b-brl_4"/>
    <property type="match status" value="1"/>
</dbReference>
<evidence type="ECO:0000313" key="11">
    <source>
        <dbReference type="Proteomes" id="UP000182409"/>
    </source>
</evidence>
<evidence type="ECO:0000256" key="3">
    <source>
        <dbReference type="ARBA" id="ARBA00022452"/>
    </source>
</evidence>
<accession>A0A1H4IYU5</accession>
<dbReference type="AlphaFoldDB" id="A0A1H4IYU5"/>
<reference evidence="10 11" key="1">
    <citation type="submission" date="2016-10" db="EMBL/GenBank/DDBJ databases">
        <authorList>
            <person name="de Groot N.N."/>
        </authorList>
    </citation>
    <scope>NUCLEOTIDE SEQUENCE [LARGE SCALE GENOMIC DNA]</scope>
    <source>
        <strain evidence="10 11">AB35.6</strain>
    </source>
</reference>
<keyword evidence="10" id="KW-0378">Hydrolase</keyword>
<dbReference type="Gene3D" id="2.40.170.20">
    <property type="entry name" value="TonB-dependent receptor, beta-barrel domain"/>
    <property type="match status" value="1"/>
</dbReference>
<feature type="region of interest" description="Disordered" evidence="7">
    <location>
        <begin position="177"/>
        <end position="203"/>
    </location>
</feature>
<feature type="domain" description="TonB-dependent transporter Oar-like beta-barrel" evidence="9">
    <location>
        <begin position="276"/>
        <end position="1157"/>
    </location>
</feature>
<evidence type="ECO:0000256" key="7">
    <source>
        <dbReference type="SAM" id="MobiDB-lite"/>
    </source>
</evidence>
<keyword evidence="10" id="KW-0121">Carboxypeptidase</keyword>
<dbReference type="PANTHER" id="PTHR30069:SF46">
    <property type="entry name" value="OAR PROTEIN"/>
    <property type="match status" value="1"/>
</dbReference>
<evidence type="ECO:0000313" key="10">
    <source>
        <dbReference type="EMBL" id="SEB38558.1"/>
    </source>
</evidence>
<comment type="subcellular location">
    <subcellularLocation>
        <location evidence="1">Cell outer membrane</location>
        <topology evidence="1">Multi-pass membrane protein</topology>
    </subcellularLocation>
</comment>
<dbReference type="GO" id="GO:0015344">
    <property type="term" value="F:siderophore uptake transmembrane transporter activity"/>
    <property type="evidence" value="ECO:0007669"/>
    <property type="project" value="TreeGrafter"/>
</dbReference>
<dbReference type="Pfam" id="PF13620">
    <property type="entry name" value="CarboxypepD_reg"/>
    <property type="match status" value="1"/>
</dbReference>
<evidence type="ECO:0000256" key="5">
    <source>
        <dbReference type="ARBA" id="ARBA00023136"/>
    </source>
</evidence>
<name>A0A1H4IYU5_9BACT</name>